<organism evidence="1">
    <name type="scientific">Arion vulgaris</name>
    <dbReference type="NCBI Taxonomy" id="1028688"/>
    <lineage>
        <taxon>Eukaryota</taxon>
        <taxon>Metazoa</taxon>
        <taxon>Spiralia</taxon>
        <taxon>Lophotrochozoa</taxon>
        <taxon>Mollusca</taxon>
        <taxon>Gastropoda</taxon>
        <taxon>Heterobranchia</taxon>
        <taxon>Euthyneura</taxon>
        <taxon>Panpulmonata</taxon>
        <taxon>Eupulmonata</taxon>
        <taxon>Stylommatophora</taxon>
        <taxon>Helicina</taxon>
        <taxon>Arionoidea</taxon>
        <taxon>Arionidae</taxon>
        <taxon>Arion</taxon>
    </lineage>
</organism>
<evidence type="ECO:0000313" key="1">
    <source>
        <dbReference type="EMBL" id="CEK97446.1"/>
    </source>
</evidence>
<reference evidence="1" key="1">
    <citation type="submission" date="2014-12" db="EMBL/GenBank/DDBJ databases">
        <title>Insight into the proteome of Arion vulgaris.</title>
        <authorList>
            <person name="Aradska J."/>
            <person name="Bulat T."/>
            <person name="Smidak R."/>
            <person name="Sarate P."/>
            <person name="Gangsoo J."/>
            <person name="Sialana F."/>
            <person name="Bilban M."/>
            <person name="Lubec G."/>
        </authorList>
    </citation>
    <scope>NUCLEOTIDE SEQUENCE</scope>
    <source>
        <tissue evidence="1">Skin</tissue>
    </source>
</reference>
<dbReference type="AlphaFoldDB" id="A0A0B7BYM7"/>
<name>A0A0B7BYM7_9EUPU</name>
<proteinExistence type="predicted"/>
<feature type="non-terminal residue" evidence="1">
    <location>
        <position position="1"/>
    </location>
</feature>
<sequence length="52" mass="5949">VFNQQATETTIMRTVQHLLGMTKYLWDCSEFYDVGSVTNNEGQKSCNILYIG</sequence>
<gene>
    <name evidence="1" type="primary">ORF215822</name>
</gene>
<protein>
    <submittedName>
        <fullName evidence="1">Uncharacterized protein</fullName>
    </submittedName>
</protein>
<dbReference type="EMBL" id="HACG01050581">
    <property type="protein sequence ID" value="CEK97446.1"/>
    <property type="molecule type" value="Transcribed_RNA"/>
</dbReference>
<accession>A0A0B7BYM7</accession>